<accession>I0HQU4</accession>
<feature type="region of interest" description="Disordered" evidence="1">
    <location>
        <begin position="27"/>
        <end position="47"/>
    </location>
</feature>
<dbReference type="HOGENOM" id="CLU_896830_0_0_4"/>
<dbReference type="KEGG" id="rge:RGE_20400"/>
<organism evidence="3 4">
    <name type="scientific">Rubrivivax gelatinosus (strain NBRC 100245 / IL144)</name>
    <dbReference type="NCBI Taxonomy" id="983917"/>
    <lineage>
        <taxon>Bacteria</taxon>
        <taxon>Pseudomonadati</taxon>
        <taxon>Pseudomonadota</taxon>
        <taxon>Betaproteobacteria</taxon>
        <taxon>Burkholderiales</taxon>
        <taxon>Sphaerotilaceae</taxon>
        <taxon>Rubrivivax</taxon>
    </lineage>
</organism>
<dbReference type="eggNOG" id="ENOG5034715">
    <property type="taxonomic scope" value="Bacteria"/>
</dbReference>
<keyword evidence="2" id="KW-0732">Signal</keyword>
<dbReference type="Proteomes" id="UP000007883">
    <property type="component" value="Chromosome"/>
</dbReference>
<evidence type="ECO:0000256" key="2">
    <source>
        <dbReference type="SAM" id="SignalP"/>
    </source>
</evidence>
<feature type="signal peptide" evidence="2">
    <location>
        <begin position="1"/>
        <end position="23"/>
    </location>
</feature>
<dbReference type="InterPro" id="IPR006311">
    <property type="entry name" value="TAT_signal"/>
</dbReference>
<dbReference type="EMBL" id="AP012320">
    <property type="protein sequence ID" value="BAL95381.1"/>
    <property type="molecule type" value="Genomic_DNA"/>
</dbReference>
<dbReference type="AlphaFoldDB" id="I0HQU4"/>
<dbReference type="PATRIC" id="fig|983917.3.peg.1971"/>
<evidence type="ECO:0008006" key="5">
    <source>
        <dbReference type="Google" id="ProtNLM"/>
    </source>
</evidence>
<dbReference type="STRING" id="983917.RGE_20400"/>
<sequence>MTGTPRRALLLAATAAAALAGWAAWQRPSGAPVPAPETAVPRTPAPEAIAPPAPALVAAAPPRCALQSLVLTPAGGEPATVCMDATRVQQTGSVRRYEIGAADADGWRLAVDTVQRRATAVTLRARDGRRYACEAGACAAAVQVDERASGQARALVLSGLRLAAVGATPAELRLDARLAIPPEDQLPGLACSEAGVTMQAADGSSQRFCGQGGSGVELADDGQRRYRFEDHEGRTLRIDVDAAERVTGVDWAGHGCRGAACTGVGTHSAEPANALAQRRFSFGRTALYAGTDHARPVLVLDGTLVMPGQP</sequence>
<protein>
    <recommendedName>
        <fullName evidence="5">Secreted protein</fullName>
    </recommendedName>
</protein>
<gene>
    <name evidence="3" type="ordered locus">RGE_20400</name>
</gene>
<evidence type="ECO:0000256" key="1">
    <source>
        <dbReference type="SAM" id="MobiDB-lite"/>
    </source>
</evidence>
<dbReference type="PROSITE" id="PS51318">
    <property type="entry name" value="TAT"/>
    <property type="match status" value="1"/>
</dbReference>
<evidence type="ECO:0000313" key="4">
    <source>
        <dbReference type="Proteomes" id="UP000007883"/>
    </source>
</evidence>
<reference evidence="3 4" key="1">
    <citation type="journal article" date="2012" name="J. Bacteriol.">
        <title>Complete genome sequence of phototrophic betaproteobacterium Rubrivivax gelatinosus IL144.</title>
        <authorList>
            <person name="Nagashima S."/>
            <person name="Kamimura A."/>
            <person name="Shimizu T."/>
            <person name="Nakamura-isaki S."/>
            <person name="Aono E."/>
            <person name="Sakamoto K."/>
            <person name="Ichikawa N."/>
            <person name="Nakazawa H."/>
            <person name="Sekine M."/>
            <person name="Yamazaki S."/>
            <person name="Fujita N."/>
            <person name="Shimada K."/>
            <person name="Hanada S."/>
            <person name="Nagashima K.V.P."/>
        </authorList>
    </citation>
    <scope>NUCLEOTIDE SEQUENCE [LARGE SCALE GENOMIC DNA]</scope>
    <source>
        <strain evidence="4">NBRC 100245 / IL144</strain>
    </source>
</reference>
<name>I0HQU4_RUBGI</name>
<keyword evidence="4" id="KW-1185">Reference proteome</keyword>
<evidence type="ECO:0000313" key="3">
    <source>
        <dbReference type="EMBL" id="BAL95381.1"/>
    </source>
</evidence>
<feature type="chain" id="PRO_5003629137" description="Secreted protein" evidence="2">
    <location>
        <begin position="24"/>
        <end position="310"/>
    </location>
</feature>
<proteinExistence type="predicted"/>